<evidence type="ECO:0000313" key="3">
    <source>
        <dbReference type="EMBL" id="KAG6949175.1"/>
    </source>
</evidence>
<name>A0A8J5MDT2_9STRA</name>
<dbReference type="Pfam" id="PF07282">
    <property type="entry name" value="Cas12f1-like_TNB"/>
    <property type="match status" value="1"/>
</dbReference>
<dbReference type="Proteomes" id="UP000709295">
    <property type="component" value="Unassembled WGS sequence"/>
</dbReference>
<keyword evidence="1" id="KW-0238">DNA-binding</keyword>
<dbReference type="AlphaFoldDB" id="A0A8J5MDT2"/>
<gene>
    <name evidence="3" type="ORF">JG688_00014745</name>
</gene>
<evidence type="ECO:0000256" key="1">
    <source>
        <dbReference type="ARBA" id="ARBA00023125"/>
    </source>
</evidence>
<proteinExistence type="predicted"/>
<feature type="domain" description="Cas12f1-like TNB" evidence="2">
    <location>
        <begin position="93"/>
        <end position="172"/>
    </location>
</feature>
<dbReference type="GO" id="GO:0003677">
    <property type="term" value="F:DNA binding"/>
    <property type="evidence" value="ECO:0007669"/>
    <property type="project" value="UniProtKB-KW"/>
</dbReference>
<comment type="caution">
    <text evidence="3">The sequence shown here is derived from an EMBL/GenBank/DDBJ whole genome shotgun (WGS) entry which is preliminary data.</text>
</comment>
<keyword evidence="4" id="KW-1185">Reference proteome</keyword>
<protein>
    <recommendedName>
        <fullName evidence="2">Cas12f1-like TNB domain-containing protein</fullName>
    </recommendedName>
</protein>
<sequence>MPSFKTANYNTYLERPEYFWGSAGFLLQFCADRPFLTWKFCQKRLARVAADAIAKRIDLTVSKKTCVAYEDWSRRKGIKGHATSPMTELKQALKKCATVVSMDEFRTSKLCSQCHQTLSPVRYLVDTKLPKRIKHQGVVLFEEKKCHGVRLCDLVKCNARYSDRDVNAAINMVELLKSAILGQG</sequence>
<reference evidence="3" key="1">
    <citation type="submission" date="2021-01" db="EMBL/GenBank/DDBJ databases">
        <title>Phytophthora aleatoria, a newly-described species from Pinus radiata is distinct from Phytophthora cactorum isolates based on comparative genomics.</title>
        <authorList>
            <person name="Mcdougal R."/>
            <person name="Panda P."/>
            <person name="Williams N."/>
            <person name="Studholme D.J."/>
        </authorList>
    </citation>
    <scope>NUCLEOTIDE SEQUENCE</scope>
    <source>
        <strain evidence="3">NZFS 4037</strain>
    </source>
</reference>
<dbReference type="InterPro" id="IPR010095">
    <property type="entry name" value="Cas12f1-like_TNB"/>
</dbReference>
<feature type="non-terminal residue" evidence="3">
    <location>
        <position position="1"/>
    </location>
</feature>
<evidence type="ECO:0000259" key="2">
    <source>
        <dbReference type="Pfam" id="PF07282"/>
    </source>
</evidence>
<evidence type="ECO:0000313" key="4">
    <source>
        <dbReference type="Proteomes" id="UP000709295"/>
    </source>
</evidence>
<dbReference type="EMBL" id="JAENGY010001459">
    <property type="protein sequence ID" value="KAG6949175.1"/>
    <property type="molecule type" value="Genomic_DNA"/>
</dbReference>
<organism evidence="3 4">
    <name type="scientific">Phytophthora aleatoria</name>
    <dbReference type="NCBI Taxonomy" id="2496075"/>
    <lineage>
        <taxon>Eukaryota</taxon>
        <taxon>Sar</taxon>
        <taxon>Stramenopiles</taxon>
        <taxon>Oomycota</taxon>
        <taxon>Peronosporomycetes</taxon>
        <taxon>Peronosporales</taxon>
        <taxon>Peronosporaceae</taxon>
        <taxon>Phytophthora</taxon>
    </lineage>
</organism>
<accession>A0A8J5MDT2</accession>